<dbReference type="Gene3D" id="1.10.287.370">
    <property type="match status" value="1"/>
</dbReference>
<dbReference type="GO" id="GO:0051087">
    <property type="term" value="F:protein-folding chaperone binding"/>
    <property type="evidence" value="ECO:0007669"/>
    <property type="project" value="TreeGrafter"/>
</dbReference>
<dbReference type="Proteomes" id="UP000530660">
    <property type="component" value="Unassembled WGS sequence"/>
</dbReference>
<proteinExistence type="inferred from homology"/>
<evidence type="ECO:0000313" key="5">
    <source>
        <dbReference type="Proteomes" id="UP000530660"/>
    </source>
</evidence>
<comment type="similarity">
    <text evidence="1">Belongs to the prefoldin subunit beta family.</text>
</comment>
<protein>
    <recommendedName>
        <fullName evidence="6">Prefoldin subunit 6</fullName>
    </recommendedName>
</protein>
<evidence type="ECO:0000256" key="2">
    <source>
        <dbReference type="ARBA" id="ARBA00023186"/>
    </source>
</evidence>
<dbReference type="GO" id="GO:0016272">
    <property type="term" value="C:prefoldin complex"/>
    <property type="evidence" value="ECO:0007669"/>
    <property type="project" value="InterPro"/>
</dbReference>
<dbReference type="AlphaFoldDB" id="A0A7J7IL27"/>
<evidence type="ECO:0000313" key="4">
    <source>
        <dbReference type="EMBL" id="KAF6003011.1"/>
    </source>
</evidence>
<gene>
    <name evidence="4" type="ORF">F1559_002535</name>
</gene>
<keyword evidence="2" id="KW-0143">Chaperone</keyword>
<dbReference type="InterPro" id="IPR002777">
    <property type="entry name" value="PFD_beta-like"/>
</dbReference>
<dbReference type="GO" id="GO:0005737">
    <property type="term" value="C:cytoplasm"/>
    <property type="evidence" value="ECO:0007669"/>
    <property type="project" value="TreeGrafter"/>
</dbReference>
<dbReference type="Pfam" id="PF01920">
    <property type="entry name" value="Prefoldin_2"/>
    <property type="match status" value="1"/>
</dbReference>
<organism evidence="4 5">
    <name type="scientific">Cyanidiococcus yangmingshanensis</name>
    <dbReference type="NCBI Taxonomy" id="2690220"/>
    <lineage>
        <taxon>Eukaryota</taxon>
        <taxon>Rhodophyta</taxon>
        <taxon>Bangiophyceae</taxon>
        <taxon>Cyanidiales</taxon>
        <taxon>Cyanidiaceae</taxon>
        <taxon>Cyanidiococcus</taxon>
    </lineage>
</organism>
<dbReference type="CDD" id="cd23161">
    <property type="entry name" value="Prefoldin_6"/>
    <property type="match status" value="1"/>
</dbReference>
<dbReference type="InterPro" id="IPR009053">
    <property type="entry name" value="Prefoldin"/>
</dbReference>
<name>A0A7J7IL27_9RHOD</name>
<keyword evidence="3" id="KW-0175">Coiled coil</keyword>
<comment type="caution">
    <text evidence="4">The sequence shown here is derived from an EMBL/GenBank/DDBJ whole genome shotgun (WGS) entry which is preliminary data.</text>
</comment>
<dbReference type="PANTHER" id="PTHR21431:SF0">
    <property type="entry name" value="PREFOLDIN SUBUNIT 6"/>
    <property type="match status" value="1"/>
</dbReference>
<dbReference type="EMBL" id="VWRR01000008">
    <property type="protein sequence ID" value="KAF6003011.1"/>
    <property type="molecule type" value="Genomic_DNA"/>
</dbReference>
<evidence type="ECO:0008006" key="6">
    <source>
        <dbReference type="Google" id="ProtNLM"/>
    </source>
</evidence>
<reference evidence="4 5" key="1">
    <citation type="journal article" date="2020" name="J. Phycol.">
        <title>Comparative genome analysis reveals Cyanidiococcus gen. nov., a new extremophilic red algal genus sister to Cyanidioschyzon (Cyanidioschyzonaceae, Rhodophyta).</title>
        <authorList>
            <person name="Liu S.-L."/>
            <person name="Chiang Y.-R."/>
            <person name="Yoon H.S."/>
            <person name="Fu H.-Y."/>
        </authorList>
    </citation>
    <scope>NUCLEOTIDE SEQUENCE [LARGE SCALE GENOMIC DNA]</scope>
    <source>
        <strain evidence="4 5">THAL066</strain>
    </source>
</reference>
<accession>A0A7J7IL27</accession>
<dbReference type="SUPFAM" id="SSF46579">
    <property type="entry name" value="Prefoldin"/>
    <property type="match status" value="1"/>
</dbReference>
<dbReference type="GO" id="GO:0051082">
    <property type="term" value="F:unfolded protein binding"/>
    <property type="evidence" value="ECO:0007669"/>
    <property type="project" value="InterPro"/>
</dbReference>
<feature type="coiled-coil region" evidence="3">
    <location>
        <begin position="28"/>
        <end position="111"/>
    </location>
</feature>
<sequence length="117" mass="13577">MAALRGMVDDLRSKQEQWSKHVALRRSIAAQLQENEFVREELEAIALEPAAVLYKLHGPCLLRKRTAEAKENVKQRQDLLRGELKRLDDLLAGLEQEVRALQQRIREQQGHMEQPRS</sequence>
<dbReference type="PANTHER" id="PTHR21431">
    <property type="entry name" value="PREFOLDIN SUBUNIT 6"/>
    <property type="match status" value="1"/>
</dbReference>
<dbReference type="GO" id="GO:0006457">
    <property type="term" value="P:protein folding"/>
    <property type="evidence" value="ECO:0007669"/>
    <property type="project" value="InterPro"/>
</dbReference>
<evidence type="ECO:0000256" key="3">
    <source>
        <dbReference type="SAM" id="Coils"/>
    </source>
</evidence>
<dbReference type="OrthoDB" id="248120at2759"/>
<dbReference type="GO" id="GO:0051131">
    <property type="term" value="P:chaperone-mediated protein complex assembly"/>
    <property type="evidence" value="ECO:0007669"/>
    <property type="project" value="TreeGrafter"/>
</dbReference>
<keyword evidence="5" id="KW-1185">Reference proteome</keyword>
<evidence type="ECO:0000256" key="1">
    <source>
        <dbReference type="ARBA" id="ARBA00008045"/>
    </source>
</evidence>